<feature type="domain" description="Peptidase M20 dimerisation" evidence="2">
    <location>
        <begin position="195"/>
        <end position="292"/>
    </location>
</feature>
<dbReference type="RefSeq" id="WP_007158142.1">
    <property type="nucleotide sequence ID" value="NZ_GG668537.1"/>
</dbReference>
<dbReference type="eggNOG" id="COG1473">
    <property type="taxonomic scope" value="Bacteria"/>
</dbReference>
<dbReference type="InterPro" id="IPR017144">
    <property type="entry name" value="Xaa-Arg_dipeptidase"/>
</dbReference>
<dbReference type="InterPro" id="IPR011650">
    <property type="entry name" value="Peptidase_M20_dimer"/>
</dbReference>
<dbReference type="InterPro" id="IPR002933">
    <property type="entry name" value="Peptidase_M20"/>
</dbReference>
<sequence length="439" mass="48739">MQKVHEELERILPKAIALAEDIFKNPELGYKEFRSREKVEEALQDAEIPFTEVAYTGLMATLDSGKEGPCIGLVAEFDAVPVLGHPYASSDQNAAHACGHYAQTGVMLSVFLALKEAGIMEQLPGKVKLFFTPAEEFCDMDYRRNLIREGKISHSSGKQEMISLGLFDECAVLLSCHSMGLIDTDYQAEVGASLNGFCQKKVTFLGTEAHAGANPHLGVNALHAMTLAISAINALRESFPEEDCIRVHYIVTEGGQTVNSVPARTKMEMYIRAKTVEAIRSTEKKVDRALRGAALAINCDLEIQNTPGYLPLKQDPSLTELVRSQILRYMPESRIAEGTHGTASGDMGDLSMLFPTVEIGISGFKGRIHGRDFGTENEREAYQIPAHYFVDTVMRLLEHDGAEAKRIQESFVPKFTKENYLAELDRLHTSLFYEREKEL</sequence>
<dbReference type="Proteomes" id="UP000004121">
    <property type="component" value="Unassembled WGS sequence"/>
</dbReference>
<dbReference type="EMBL" id="ACKX01000122">
    <property type="protein sequence ID" value="EEJ51490.1"/>
    <property type="molecule type" value="Genomic_DNA"/>
</dbReference>
<dbReference type="GO" id="GO:0005737">
    <property type="term" value="C:cytoplasm"/>
    <property type="evidence" value="ECO:0007669"/>
    <property type="project" value="TreeGrafter"/>
</dbReference>
<gene>
    <name evidence="3" type="ORF">HMPREF6123_1221</name>
</gene>
<comment type="similarity">
    <text evidence="1">Belongs to the peptidase M20A family.</text>
</comment>
<dbReference type="InParanoid" id="C2KXK2"/>
<dbReference type="SUPFAM" id="SSF53187">
    <property type="entry name" value="Zn-dependent exopeptidases"/>
    <property type="match status" value="1"/>
</dbReference>
<dbReference type="HOGENOM" id="CLU_031812_2_1_9"/>
<dbReference type="InterPro" id="IPR017439">
    <property type="entry name" value="Amidohydrolase"/>
</dbReference>
<dbReference type="STRING" id="585501.HMPREF6123_1221"/>
<comment type="caution">
    <text evidence="3">The sequence shown here is derived from an EMBL/GenBank/DDBJ whole genome shotgun (WGS) entry which is preliminary data.</text>
</comment>
<dbReference type="InterPro" id="IPR036264">
    <property type="entry name" value="Bact_exopeptidase_dim_dom"/>
</dbReference>
<evidence type="ECO:0000256" key="1">
    <source>
        <dbReference type="PIRNR" id="PIRNR037226"/>
    </source>
</evidence>
<proteinExistence type="inferred from homology"/>
<dbReference type="Pfam" id="PF07687">
    <property type="entry name" value="M20_dimer"/>
    <property type="match status" value="1"/>
</dbReference>
<dbReference type="SUPFAM" id="SSF55031">
    <property type="entry name" value="Bacterial exopeptidase dimerisation domain"/>
    <property type="match status" value="1"/>
</dbReference>
<keyword evidence="3" id="KW-0378">Hydrolase</keyword>
<dbReference type="PANTHER" id="PTHR30575:SF3">
    <property type="entry name" value="PEPTIDASE M20 DIMERISATION DOMAIN-CONTAINING PROTEIN"/>
    <property type="match status" value="1"/>
</dbReference>
<dbReference type="InterPro" id="IPR052030">
    <property type="entry name" value="Peptidase_M20/M20A_hydrolases"/>
</dbReference>
<keyword evidence="4" id="KW-1185">Reference proteome</keyword>
<evidence type="ECO:0000313" key="4">
    <source>
        <dbReference type="Proteomes" id="UP000004121"/>
    </source>
</evidence>
<dbReference type="GO" id="GO:0046657">
    <property type="term" value="P:folic acid catabolic process"/>
    <property type="evidence" value="ECO:0007669"/>
    <property type="project" value="TreeGrafter"/>
</dbReference>
<evidence type="ECO:0000259" key="2">
    <source>
        <dbReference type="Pfam" id="PF07687"/>
    </source>
</evidence>
<dbReference type="PANTHER" id="PTHR30575">
    <property type="entry name" value="PEPTIDASE M20"/>
    <property type="match status" value="1"/>
</dbReference>
<accession>C2KXK2</accession>
<dbReference type="OrthoDB" id="9781032at2"/>
<dbReference type="GO" id="GO:0071713">
    <property type="term" value="F:para-aminobenzoyl-glutamate hydrolase activity"/>
    <property type="evidence" value="ECO:0007669"/>
    <property type="project" value="TreeGrafter"/>
</dbReference>
<dbReference type="Gene3D" id="3.30.70.360">
    <property type="match status" value="1"/>
</dbReference>
<reference evidence="3 4" key="1">
    <citation type="submission" date="2009-04" db="EMBL/GenBank/DDBJ databases">
        <authorList>
            <person name="Qin X."/>
            <person name="Bachman B."/>
            <person name="Battles P."/>
            <person name="Bell A."/>
            <person name="Bess C."/>
            <person name="Bickham C."/>
            <person name="Chaboub L."/>
            <person name="Chen D."/>
            <person name="Coyle M."/>
            <person name="Deiros D.R."/>
            <person name="Dinh H."/>
            <person name="Forbes L."/>
            <person name="Fowler G."/>
            <person name="Francisco L."/>
            <person name="Fu Q."/>
            <person name="Gubbala S."/>
            <person name="Hale W."/>
            <person name="Han Y."/>
            <person name="Hemphill L."/>
            <person name="Highlander S.K."/>
            <person name="Hirani K."/>
            <person name="Hogues M."/>
            <person name="Jackson L."/>
            <person name="Jakkamsetti A."/>
            <person name="Javaid M."/>
            <person name="Jiang H."/>
            <person name="Korchina V."/>
            <person name="Kovar C."/>
            <person name="Lara F."/>
            <person name="Lee S."/>
            <person name="Mata R."/>
            <person name="Mathew T."/>
            <person name="Moen C."/>
            <person name="Morales K."/>
            <person name="Munidasa M."/>
            <person name="Nazareth L."/>
            <person name="Ngo R."/>
            <person name="Nguyen L."/>
            <person name="Okwuonu G."/>
            <person name="Ongeri F."/>
            <person name="Patil S."/>
            <person name="Petrosino J."/>
            <person name="Pham C."/>
            <person name="Pham P."/>
            <person name="Pu L.-L."/>
            <person name="Puazo M."/>
            <person name="Raj R."/>
            <person name="Reid J."/>
            <person name="Rouhana J."/>
            <person name="Saada N."/>
            <person name="Shang Y."/>
            <person name="Simmons D."/>
            <person name="Thornton R."/>
            <person name="Warren J."/>
            <person name="Weissenberger G."/>
            <person name="Zhang J."/>
            <person name="Zhang L."/>
            <person name="Zhou C."/>
            <person name="Zhu D."/>
            <person name="Muzny D."/>
            <person name="Worley K."/>
            <person name="Gibbs R."/>
        </authorList>
    </citation>
    <scope>NUCLEOTIDE SEQUENCE [LARGE SCALE GENOMIC DNA]</scope>
    <source>
        <strain evidence="3 4">F0268</strain>
    </source>
</reference>
<dbReference type="Gene3D" id="3.40.630.10">
    <property type="entry name" value="Zn peptidases"/>
    <property type="match status" value="1"/>
</dbReference>
<evidence type="ECO:0000313" key="3">
    <source>
        <dbReference type="EMBL" id="EEJ51490.1"/>
    </source>
</evidence>
<dbReference type="PIRSF" id="PIRSF037226">
    <property type="entry name" value="Amidohydrolase_ACY1L2_prd"/>
    <property type="match status" value="1"/>
</dbReference>
<dbReference type="GO" id="GO:0016805">
    <property type="term" value="F:dipeptidase activity"/>
    <property type="evidence" value="ECO:0007669"/>
    <property type="project" value="InterPro"/>
</dbReference>
<dbReference type="AlphaFoldDB" id="C2KXK2"/>
<name>C2KXK2_9FIRM</name>
<dbReference type="NCBIfam" id="TIGR01891">
    <property type="entry name" value="amidohydrolases"/>
    <property type="match status" value="1"/>
</dbReference>
<organism evidence="3 4">
    <name type="scientific">Oribacterium sinus F0268</name>
    <dbReference type="NCBI Taxonomy" id="585501"/>
    <lineage>
        <taxon>Bacteria</taxon>
        <taxon>Bacillati</taxon>
        <taxon>Bacillota</taxon>
        <taxon>Clostridia</taxon>
        <taxon>Lachnospirales</taxon>
        <taxon>Lachnospiraceae</taxon>
        <taxon>Oribacterium</taxon>
    </lineage>
</organism>
<dbReference type="Pfam" id="PF01546">
    <property type="entry name" value="Peptidase_M20"/>
    <property type="match status" value="1"/>
</dbReference>
<protein>
    <recommendedName>
        <fullName evidence="1">Peptidase M20 domain-containing protein 2</fullName>
    </recommendedName>
</protein>